<gene>
    <name evidence="1" type="ORF">AVDCRST_MAG76-868</name>
</gene>
<dbReference type="EMBL" id="CADCSZ010000051">
    <property type="protein sequence ID" value="CAA9224077.1"/>
    <property type="molecule type" value="Genomic_DNA"/>
</dbReference>
<proteinExistence type="predicted"/>
<protein>
    <submittedName>
        <fullName evidence="1">Uncharacterized protein</fullName>
    </submittedName>
</protein>
<evidence type="ECO:0000313" key="1">
    <source>
        <dbReference type="EMBL" id="CAA9224077.1"/>
    </source>
</evidence>
<accession>A0A6J4HHM9</accession>
<sequence>MGRGGAWVVGVVAGRVVGAPGACVAGREGATVGPGWAGRGGAAAGTETPGFSGTDPRLVDRAVVGGPAGVLLGGVPTGPFWGSDGPVASSLTTSS</sequence>
<dbReference type="AlphaFoldDB" id="A0A6J4HHM9"/>
<reference evidence="1" key="1">
    <citation type="submission" date="2020-02" db="EMBL/GenBank/DDBJ databases">
        <authorList>
            <person name="Meier V. D."/>
        </authorList>
    </citation>
    <scope>NUCLEOTIDE SEQUENCE</scope>
    <source>
        <strain evidence="1">AVDCRST_MAG76</strain>
    </source>
</reference>
<organism evidence="1">
    <name type="scientific">uncultured Acidimicrobiales bacterium</name>
    <dbReference type="NCBI Taxonomy" id="310071"/>
    <lineage>
        <taxon>Bacteria</taxon>
        <taxon>Bacillati</taxon>
        <taxon>Actinomycetota</taxon>
        <taxon>Acidimicrobiia</taxon>
        <taxon>Acidimicrobiales</taxon>
        <taxon>environmental samples</taxon>
    </lineage>
</organism>
<name>A0A6J4HHM9_9ACTN</name>